<dbReference type="Pfam" id="PF01042">
    <property type="entry name" value="Ribonuc_L-PSP"/>
    <property type="match status" value="1"/>
</dbReference>
<dbReference type="AlphaFoldDB" id="A0A4R6Z786"/>
<dbReference type="EMBL" id="SNZH01000002">
    <property type="protein sequence ID" value="TDR47584.1"/>
    <property type="molecule type" value="Genomic_DNA"/>
</dbReference>
<gene>
    <name evidence="2" type="ORF">DFR29_102244</name>
</gene>
<name>A0A4R6Z786_9GAMM</name>
<dbReference type="GO" id="GO:0019239">
    <property type="term" value="F:deaminase activity"/>
    <property type="evidence" value="ECO:0007669"/>
    <property type="project" value="TreeGrafter"/>
</dbReference>
<dbReference type="InterPro" id="IPR019897">
    <property type="entry name" value="RidA_CS"/>
</dbReference>
<dbReference type="Gene3D" id="3.30.1330.40">
    <property type="entry name" value="RutC-like"/>
    <property type="match status" value="1"/>
</dbReference>
<accession>A0A4R6Z786</accession>
<keyword evidence="3" id="KW-1185">Reference proteome</keyword>
<reference evidence="2 3" key="1">
    <citation type="submission" date="2019-03" db="EMBL/GenBank/DDBJ databases">
        <title>Genomic Encyclopedia of Type Strains, Phase IV (KMG-IV): sequencing the most valuable type-strain genomes for metagenomic binning, comparative biology and taxonomic classification.</title>
        <authorList>
            <person name="Goeker M."/>
        </authorList>
    </citation>
    <scope>NUCLEOTIDE SEQUENCE [LARGE SCALE GENOMIC DNA]</scope>
    <source>
        <strain evidence="2 3">DSM 21667</strain>
    </source>
</reference>
<organism evidence="2 3">
    <name type="scientific">Tahibacter aquaticus</name>
    <dbReference type="NCBI Taxonomy" id="520092"/>
    <lineage>
        <taxon>Bacteria</taxon>
        <taxon>Pseudomonadati</taxon>
        <taxon>Pseudomonadota</taxon>
        <taxon>Gammaproteobacteria</taxon>
        <taxon>Lysobacterales</taxon>
        <taxon>Rhodanobacteraceae</taxon>
        <taxon>Tahibacter</taxon>
    </lineage>
</organism>
<dbReference type="GO" id="GO:0005829">
    <property type="term" value="C:cytosol"/>
    <property type="evidence" value="ECO:0007669"/>
    <property type="project" value="TreeGrafter"/>
</dbReference>
<comment type="similarity">
    <text evidence="1">Belongs to the RutC family.</text>
</comment>
<evidence type="ECO:0000313" key="2">
    <source>
        <dbReference type="EMBL" id="TDR47584.1"/>
    </source>
</evidence>
<dbReference type="PANTHER" id="PTHR11803:SF39">
    <property type="entry name" value="2-IMINOBUTANOATE_2-IMINOPROPANOATE DEAMINASE"/>
    <property type="match status" value="1"/>
</dbReference>
<dbReference type="SUPFAM" id="SSF55298">
    <property type="entry name" value="YjgF-like"/>
    <property type="match status" value="1"/>
</dbReference>
<sequence length="127" mass="13795">MLEQADLLLPDFCMTAHLAPFADADPLIFLSGQLAFDAHGQIEGDVAAQTRLCLQRCRAVLQGLALDLHDVVKATVWLRHADDFAAFNAAYAEVFGEHRPARSTVVSALVIAAALVEIELIARRRSA</sequence>
<proteinExistence type="inferred from homology"/>
<dbReference type="CDD" id="cd00448">
    <property type="entry name" value="YjgF_YER057c_UK114_family"/>
    <property type="match status" value="1"/>
</dbReference>
<evidence type="ECO:0000313" key="3">
    <source>
        <dbReference type="Proteomes" id="UP000295293"/>
    </source>
</evidence>
<dbReference type="Proteomes" id="UP000295293">
    <property type="component" value="Unassembled WGS sequence"/>
</dbReference>
<dbReference type="PROSITE" id="PS01094">
    <property type="entry name" value="UPF0076"/>
    <property type="match status" value="1"/>
</dbReference>
<dbReference type="InterPro" id="IPR035959">
    <property type="entry name" value="RutC-like_sf"/>
</dbReference>
<dbReference type="InterPro" id="IPR006175">
    <property type="entry name" value="YjgF/YER057c/UK114"/>
</dbReference>
<protein>
    <submittedName>
        <fullName evidence="2">2-iminobutanoate/2-iminopropanoate deaminase</fullName>
    </submittedName>
</protein>
<comment type="caution">
    <text evidence="2">The sequence shown here is derived from an EMBL/GenBank/DDBJ whole genome shotgun (WGS) entry which is preliminary data.</text>
</comment>
<dbReference type="PANTHER" id="PTHR11803">
    <property type="entry name" value="2-IMINOBUTANOATE/2-IMINOPROPANOATE DEAMINASE RIDA"/>
    <property type="match status" value="1"/>
</dbReference>
<evidence type="ECO:0000256" key="1">
    <source>
        <dbReference type="ARBA" id="ARBA00010552"/>
    </source>
</evidence>